<reference evidence="1" key="1">
    <citation type="submission" date="2019-08" db="EMBL/GenBank/DDBJ databases">
        <authorList>
            <person name="Kucharzyk K."/>
            <person name="Murdoch R.W."/>
            <person name="Higgins S."/>
            <person name="Loffler F."/>
        </authorList>
    </citation>
    <scope>NUCLEOTIDE SEQUENCE</scope>
</reference>
<comment type="caution">
    <text evidence="1">The sequence shown here is derived from an EMBL/GenBank/DDBJ whole genome shotgun (WGS) entry which is preliminary data.</text>
</comment>
<evidence type="ECO:0000313" key="1">
    <source>
        <dbReference type="EMBL" id="MPM92674.1"/>
    </source>
</evidence>
<accession>A0A645DT56</accession>
<protein>
    <submittedName>
        <fullName evidence="1">Uncharacterized protein</fullName>
    </submittedName>
</protein>
<sequence>MISDLNGFFQIHDTRVVELVKIATFDRNDRFIVGEPFFYAVAEQLEADAGVIRIGIHDFFAFPAPFLL</sequence>
<name>A0A645DT56_9ZZZZ</name>
<dbReference type="AlphaFoldDB" id="A0A645DT56"/>
<organism evidence="1">
    <name type="scientific">bioreactor metagenome</name>
    <dbReference type="NCBI Taxonomy" id="1076179"/>
    <lineage>
        <taxon>unclassified sequences</taxon>
        <taxon>metagenomes</taxon>
        <taxon>ecological metagenomes</taxon>
    </lineage>
</organism>
<dbReference type="EMBL" id="VSSQ01039585">
    <property type="protein sequence ID" value="MPM92674.1"/>
    <property type="molecule type" value="Genomic_DNA"/>
</dbReference>
<gene>
    <name evidence="1" type="ORF">SDC9_139809</name>
</gene>
<proteinExistence type="predicted"/>